<evidence type="ECO:0000313" key="2">
    <source>
        <dbReference type="Proteomes" id="UP000250369"/>
    </source>
</evidence>
<dbReference type="InterPro" id="IPR008928">
    <property type="entry name" value="6-hairpin_glycosidase_sf"/>
</dbReference>
<sequence>MREPNWHSISGLYPRPRSKRIFIHRPLDRTLVEVRPDMTLLLRDALGRYGPIRRGYGFAIASLEEERPQMIDYRGMEQSLLSPELPVAKLTYRDTAIEYRLTALTTNGPDGNGSVHMYLDLTNLHPTLEKQAFVHVLAIDTVHDALYRHDNEDYIPFETVEDAWRRGQIASVTAGRDDSADAAEHSCTGIAKDAAGRELLRFAADGGTKAALTGEGEQVLFANALKFAAALAPGQSKRISLQALYPDFSERPDAAAAGRTERSELPDTAAAEAVKPECGAQLFGAGEAIAACRQMWSDTLKGGMTVRIPERIVQDVFDTIRTNHFQLMTELPDGSQIIPGQGGFHDFSEVYSWEVSAYLRTLDRMGYGHLTEKALRYFMSTQESSIGPDGDIASSEGSFRAKIHWMSETGSVLGMVASHFWLTHDREWLYAVLEPVLKACAWVANERAATKKSASGLGGEARHYGLLTPGRPHDWPNRGYFFFTDTITWYGYYWIARALREIGHPEAERWMAEAEDYRTCILNAVDRATHMYPQGENIRWIANELYAEPGRDVGIYAVDGPINLLEYGLLAPDDGRVAELEHFMRISGRLTDLFACKMDQMEDAELGRLQKEYAEGDVDLYYVNASERIWHRTWAMQGKREKALRYFYSTLAFSTTLDTLHTHERYCPQLPWLSPWQPNGSGNGRLIEMISNSLYMLTEDELHLLPCIPRDWLDTGKTVEVSGARTNSGTLSFAVTRLSAEKLELKAVLPGRVAKCKLTLELEVPYRVCQAAHSVTCGADIVSSLGVEGNKLTFTLLPGESDREIRLSVVLEENG</sequence>
<evidence type="ECO:0000313" key="1">
    <source>
        <dbReference type="EMBL" id="RAV14387.1"/>
    </source>
</evidence>
<dbReference type="AlphaFoldDB" id="A0A329MBG2"/>
<dbReference type="GO" id="GO:0005975">
    <property type="term" value="P:carbohydrate metabolic process"/>
    <property type="evidence" value="ECO:0007669"/>
    <property type="project" value="InterPro"/>
</dbReference>
<reference evidence="1 2" key="1">
    <citation type="journal article" date="2009" name="Int. J. Syst. Evol. Microbiol.">
        <title>Paenibacillus contaminans sp. nov., isolated from a contaminated laboratory plate.</title>
        <authorList>
            <person name="Chou J.H."/>
            <person name="Lee J.H."/>
            <person name="Lin M.C."/>
            <person name="Chang P.S."/>
            <person name="Arun A.B."/>
            <person name="Young C.C."/>
            <person name="Chen W.M."/>
        </authorList>
    </citation>
    <scope>NUCLEOTIDE SEQUENCE [LARGE SCALE GENOMIC DNA]</scope>
    <source>
        <strain evidence="1 2">CKOBP-6</strain>
    </source>
</reference>
<dbReference type="RefSeq" id="WP_113034970.1">
    <property type="nucleotide sequence ID" value="NZ_QMFB01000026.1"/>
</dbReference>
<dbReference type="Gene3D" id="1.50.10.10">
    <property type="match status" value="1"/>
</dbReference>
<name>A0A329MBG2_9BACL</name>
<dbReference type="EMBL" id="QMFB01000026">
    <property type="protein sequence ID" value="RAV14387.1"/>
    <property type="molecule type" value="Genomic_DNA"/>
</dbReference>
<dbReference type="Proteomes" id="UP000250369">
    <property type="component" value="Unassembled WGS sequence"/>
</dbReference>
<keyword evidence="2" id="KW-1185">Reference proteome</keyword>
<gene>
    <name evidence="1" type="ORF">DQG23_31315</name>
</gene>
<dbReference type="SUPFAM" id="SSF48208">
    <property type="entry name" value="Six-hairpin glycosidases"/>
    <property type="match status" value="1"/>
</dbReference>
<proteinExistence type="predicted"/>
<dbReference type="OrthoDB" id="5164802at2"/>
<organism evidence="1 2">
    <name type="scientific">Paenibacillus contaminans</name>
    <dbReference type="NCBI Taxonomy" id="450362"/>
    <lineage>
        <taxon>Bacteria</taxon>
        <taxon>Bacillati</taxon>
        <taxon>Bacillota</taxon>
        <taxon>Bacilli</taxon>
        <taxon>Bacillales</taxon>
        <taxon>Paenibacillaceae</taxon>
        <taxon>Paenibacillus</taxon>
    </lineage>
</organism>
<protein>
    <recommendedName>
        <fullName evidence="3">Glycosyl hydrolase family 95 N-terminal domain-containing protein</fullName>
    </recommendedName>
</protein>
<comment type="caution">
    <text evidence="1">The sequence shown here is derived from an EMBL/GenBank/DDBJ whole genome shotgun (WGS) entry which is preliminary data.</text>
</comment>
<evidence type="ECO:0008006" key="3">
    <source>
        <dbReference type="Google" id="ProtNLM"/>
    </source>
</evidence>
<accession>A0A329MBG2</accession>
<dbReference type="InterPro" id="IPR012341">
    <property type="entry name" value="6hp_glycosidase-like_sf"/>
</dbReference>